<evidence type="ECO:0000313" key="2">
    <source>
        <dbReference type="Proteomes" id="UP000217790"/>
    </source>
</evidence>
<protein>
    <submittedName>
        <fullName evidence="1">Uncharacterized protein</fullName>
    </submittedName>
</protein>
<name>A0A2H3DTE7_ARMGA</name>
<reference evidence="2" key="1">
    <citation type="journal article" date="2017" name="Nat. Ecol. Evol.">
        <title>Genome expansion and lineage-specific genetic innovations in the forest pathogenic fungi Armillaria.</title>
        <authorList>
            <person name="Sipos G."/>
            <person name="Prasanna A.N."/>
            <person name="Walter M.C."/>
            <person name="O'Connor E."/>
            <person name="Balint B."/>
            <person name="Krizsan K."/>
            <person name="Kiss B."/>
            <person name="Hess J."/>
            <person name="Varga T."/>
            <person name="Slot J."/>
            <person name="Riley R."/>
            <person name="Boka B."/>
            <person name="Rigling D."/>
            <person name="Barry K."/>
            <person name="Lee J."/>
            <person name="Mihaltcheva S."/>
            <person name="LaButti K."/>
            <person name="Lipzen A."/>
            <person name="Waldron R."/>
            <person name="Moloney N.M."/>
            <person name="Sperisen C."/>
            <person name="Kredics L."/>
            <person name="Vagvoelgyi C."/>
            <person name="Patrignani A."/>
            <person name="Fitzpatrick D."/>
            <person name="Nagy I."/>
            <person name="Doyle S."/>
            <person name="Anderson J.B."/>
            <person name="Grigoriev I.V."/>
            <person name="Gueldener U."/>
            <person name="Muensterkoetter M."/>
            <person name="Nagy L.G."/>
        </authorList>
    </citation>
    <scope>NUCLEOTIDE SEQUENCE [LARGE SCALE GENOMIC DNA]</scope>
    <source>
        <strain evidence="2">Ar21-2</strain>
    </source>
</reference>
<dbReference type="EMBL" id="KZ293655">
    <property type="protein sequence ID" value="PBK94108.1"/>
    <property type="molecule type" value="Genomic_DNA"/>
</dbReference>
<accession>A0A2H3DTE7</accession>
<dbReference type="STRING" id="47427.A0A2H3DTE7"/>
<dbReference type="AlphaFoldDB" id="A0A2H3DTE7"/>
<dbReference type="Proteomes" id="UP000217790">
    <property type="component" value="Unassembled WGS sequence"/>
</dbReference>
<keyword evidence="2" id="KW-1185">Reference proteome</keyword>
<organism evidence="1 2">
    <name type="scientific">Armillaria gallica</name>
    <name type="common">Bulbous honey fungus</name>
    <name type="synonym">Armillaria bulbosa</name>
    <dbReference type="NCBI Taxonomy" id="47427"/>
    <lineage>
        <taxon>Eukaryota</taxon>
        <taxon>Fungi</taxon>
        <taxon>Dikarya</taxon>
        <taxon>Basidiomycota</taxon>
        <taxon>Agaricomycotina</taxon>
        <taxon>Agaricomycetes</taxon>
        <taxon>Agaricomycetidae</taxon>
        <taxon>Agaricales</taxon>
        <taxon>Marasmiineae</taxon>
        <taxon>Physalacriaceae</taxon>
        <taxon>Armillaria</taxon>
    </lineage>
</organism>
<evidence type="ECO:0000313" key="1">
    <source>
        <dbReference type="EMBL" id="PBK94108.1"/>
    </source>
</evidence>
<gene>
    <name evidence="1" type="ORF">ARMGADRAFT_1079578</name>
</gene>
<dbReference type="OMA" id="RWCEECK"/>
<proteinExistence type="predicted"/>
<dbReference type="InParanoid" id="A0A2H3DTE7"/>
<sequence>MSWIWYSSHLGDVPGGIEECLQIEWCKTRARAHRWCEECKLLKAEMDRVKCTLKHNANLWLSHAKSAAEGTALNNTDEGAGAYAKCQAAIRTLIRLSFEEKWQYVGQWLELSEIGETSVGNKDVLATG</sequence>
<dbReference type="OrthoDB" id="3263473at2759"/>